<dbReference type="AlphaFoldDB" id="A0A7M7HBS0"/>
<feature type="domain" description="C2H2-type" evidence="5">
    <location>
        <begin position="240"/>
        <end position="267"/>
    </location>
</feature>
<evidence type="ECO:0000259" key="6">
    <source>
        <dbReference type="PROSITE" id="PS50280"/>
    </source>
</evidence>
<keyword evidence="1" id="KW-0805">Transcription regulation</keyword>
<dbReference type="SUPFAM" id="SSF57667">
    <property type="entry name" value="beta-beta-alpha zinc fingers"/>
    <property type="match status" value="2"/>
</dbReference>
<dbReference type="GO" id="GO:0008270">
    <property type="term" value="F:zinc ion binding"/>
    <property type="evidence" value="ECO:0007669"/>
    <property type="project" value="UniProtKB-KW"/>
</dbReference>
<dbReference type="CTD" id="59335"/>
<evidence type="ECO:0000256" key="4">
    <source>
        <dbReference type="SAM" id="MobiDB-lite"/>
    </source>
</evidence>
<evidence type="ECO:0000313" key="8">
    <source>
        <dbReference type="Proteomes" id="UP000007110"/>
    </source>
</evidence>
<evidence type="ECO:0000256" key="1">
    <source>
        <dbReference type="ARBA" id="ARBA00023015"/>
    </source>
</evidence>
<protein>
    <recommendedName>
        <fullName evidence="9">PR domain zinc finger protein 12</fullName>
    </recommendedName>
</protein>
<dbReference type="FunFam" id="3.30.160.60:FF:000501">
    <property type="entry name" value="PR domain zinc finger protein 12"/>
    <property type="match status" value="1"/>
</dbReference>
<dbReference type="EnsemblMetazoa" id="XM_011662297">
    <property type="protein sequence ID" value="XP_011660599"/>
    <property type="gene ID" value="LOC585274"/>
</dbReference>
<dbReference type="GeneID" id="585274"/>
<dbReference type="InterPro" id="IPR001214">
    <property type="entry name" value="SET_dom"/>
</dbReference>
<dbReference type="Proteomes" id="UP000007110">
    <property type="component" value="Unassembled WGS sequence"/>
</dbReference>
<evidence type="ECO:0008006" key="9">
    <source>
        <dbReference type="Google" id="ProtNLM"/>
    </source>
</evidence>
<dbReference type="PANTHER" id="PTHR16515">
    <property type="entry name" value="PR DOMAIN ZINC FINGER PROTEIN"/>
    <property type="match status" value="1"/>
</dbReference>
<dbReference type="FunCoup" id="A0A7M7HBS0">
    <property type="interactions" value="606"/>
</dbReference>
<dbReference type="PROSITE" id="PS50280">
    <property type="entry name" value="SET"/>
    <property type="match status" value="1"/>
</dbReference>
<dbReference type="KEGG" id="spu:585274"/>
<dbReference type="FunFam" id="3.30.160.60:FF:000526">
    <property type="entry name" value="PR domain zinc finger protein 12"/>
    <property type="match status" value="1"/>
</dbReference>
<name>A0A7M7HBS0_STRPU</name>
<reference evidence="8" key="1">
    <citation type="submission" date="2015-02" db="EMBL/GenBank/DDBJ databases">
        <title>Genome sequencing for Strongylocentrotus purpuratus.</title>
        <authorList>
            <person name="Murali S."/>
            <person name="Liu Y."/>
            <person name="Vee V."/>
            <person name="English A."/>
            <person name="Wang M."/>
            <person name="Skinner E."/>
            <person name="Han Y."/>
            <person name="Muzny D.M."/>
            <person name="Worley K.C."/>
            <person name="Gibbs R.A."/>
        </authorList>
    </citation>
    <scope>NUCLEOTIDE SEQUENCE</scope>
</reference>
<dbReference type="Gene3D" id="3.30.160.60">
    <property type="entry name" value="Classic Zinc Finger"/>
    <property type="match status" value="3"/>
</dbReference>
<dbReference type="CDD" id="cd19196">
    <property type="entry name" value="PR-SET_PRDM12"/>
    <property type="match status" value="1"/>
</dbReference>
<keyword evidence="3" id="KW-0862">Zinc</keyword>
<dbReference type="InterPro" id="IPR013087">
    <property type="entry name" value="Znf_C2H2_type"/>
</dbReference>
<dbReference type="InParanoid" id="A0A7M7HBS0"/>
<dbReference type="Pfam" id="PF12874">
    <property type="entry name" value="zf-met"/>
    <property type="match status" value="1"/>
</dbReference>
<feature type="domain" description="SET" evidence="6">
    <location>
        <begin position="54"/>
        <end position="171"/>
    </location>
</feature>
<dbReference type="InterPro" id="IPR044406">
    <property type="entry name" value="PRDM12_PR/SET"/>
</dbReference>
<dbReference type="Pfam" id="PF00096">
    <property type="entry name" value="zf-C2H2"/>
    <property type="match status" value="2"/>
</dbReference>
<dbReference type="OMA" id="EHQKKND"/>
<dbReference type="PANTHER" id="PTHR16515:SF20">
    <property type="entry name" value="PR DOMAIN ZINC FINGER PROTEIN 12"/>
    <property type="match status" value="1"/>
</dbReference>
<evidence type="ECO:0000259" key="5">
    <source>
        <dbReference type="PROSITE" id="PS50157"/>
    </source>
</evidence>
<dbReference type="OrthoDB" id="8117402at2759"/>
<accession>A0A7M7HBS0</accession>
<evidence type="ECO:0000256" key="2">
    <source>
        <dbReference type="ARBA" id="ARBA00023163"/>
    </source>
</evidence>
<dbReference type="InterPro" id="IPR050331">
    <property type="entry name" value="Zinc_finger"/>
</dbReference>
<sequence>MDRRIASPDYISQEMLRNALYGKWCDLSGRSLPADNNTKARQLLEKKKGLPMPPQVTLCPSSLPGVVLGVFSTDWIKEGTEMGPYSGRIVRPQEIPTDRDNRFMWEVFDDEGRLIHFVDASEESTQTWMSHVNCARNDQEQNLEVFQMGSEIYYRATKTIPPDQELLVYYGSSFDLFLGIPCGPVIQEQRTKISTEDTVSDLQTPPTPQSRLHCVVCRRGFNSRSNLRSHMRIHTLEKPFICKFCHRRFSQSSTLRNHTRLHTGEKPYRCNVCHSAYSQLAGLRAHQKSARHRPPNSSSTITTLPVAIQRPPLQPVPHTVPAYKPAEPGKV</sequence>
<dbReference type="PROSITE" id="PS50157">
    <property type="entry name" value="ZINC_FINGER_C2H2_2"/>
    <property type="match status" value="3"/>
</dbReference>
<proteinExistence type="predicted"/>
<keyword evidence="3" id="KW-0479">Metal-binding</keyword>
<feature type="domain" description="C2H2-type" evidence="5">
    <location>
        <begin position="268"/>
        <end position="297"/>
    </location>
</feature>
<dbReference type="Gene3D" id="2.170.270.10">
    <property type="entry name" value="SET domain"/>
    <property type="match status" value="1"/>
</dbReference>
<feature type="region of interest" description="Disordered" evidence="4">
    <location>
        <begin position="311"/>
        <end position="331"/>
    </location>
</feature>
<dbReference type="InterPro" id="IPR036236">
    <property type="entry name" value="Znf_C2H2_sf"/>
</dbReference>
<dbReference type="InterPro" id="IPR046341">
    <property type="entry name" value="SET_dom_sf"/>
</dbReference>
<dbReference type="GO" id="GO:0022008">
    <property type="term" value="P:neurogenesis"/>
    <property type="evidence" value="ECO:0000318"/>
    <property type="project" value="GO_Central"/>
</dbReference>
<feature type="domain" description="C2H2-type" evidence="5">
    <location>
        <begin position="212"/>
        <end position="239"/>
    </location>
</feature>
<keyword evidence="3" id="KW-0863">Zinc-finger</keyword>
<evidence type="ECO:0000313" key="7">
    <source>
        <dbReference type="EnsemblMetazoa" id="XP_011660599"/>
    </source>
</evidence>
<keyword evidence="8" id="KW-1185">Reference proteome</keyword>
<dbReference type="GO" id="GO:0010468">
    <property type="term" value="P:regulation of gene expression"/>
    <property type="evidence" value="ECO:0000318"/>
    <property type="project" value="GO_Central"/>
</dbReference>
<dbReference type="PROSITE" id="PS00028">
    <property type="entry name" value="ZINC_FINGER_C2H2_1"/>
    <property type="match status" value="3"/>
</dbReference>
<dbReference type="RefSeq" id="XP_011660599.2">
    <property type="nucleotide sequence ID" value="XM_011662297.2"/>
</dbReference>
<dbReference type="GO" id="GO:0005634">
    <property type="term" value="C:nucleus"/>
    <property type="evidence" value="ECO:0000318"/>
    <property type="project" value="GO_Central"/>
</dbReference>
<dbReference type="SUPFAM" id="SSF82199">
    <property type="entry name" value="SET domain"/>
    <property type="match status" value="1"/>
</dbReference>
<dbReference type="Pfam" id="PF21549">
    <property type="entry name" value="PRDM2_PR"/>
    <property type="match status" value="1"/>
</dbReference>
<organism evidence="7 8">
    <name type="scientific">Strongylocentrotus purpuratus</name>
    <name type="common">Purple sea urchin</name>
    <dbReference type="NCBI Taxonomy" id="7668"/>
    <lineage>
        <taxon>Eukaryota</taxon>
        <taxon>Metazoa</taxon>
        <taxon>Echinodermata</taxon>
        <taxon>Eleutherozoa</taxon>
        <taxon>Echinozoa</taxon>
        <taxon>Echinoidea</taxon>
        <taxon>Euechinoidea</taxon>
        <taxon>Echinacea</taxon>
        <taxon>Camarodonta</taxon>
        <taxon>Echinidea</taxon>
        <taxon>Strongylocentrotidae</taxon>
        <taxon>Strongylocentrotus</taxon>
    </lineage>
</organism>
<keyword evidence="2" id="KW-0804">Transcription</keyword>
<reference evidence="7" key="2">
    <citation type="submission" date="2021-01" db="UniProtKB">
        <authorList>
            <consortium name="EnsemblMetazoa"/>
        </authorList>
    </citation>
    <scope>IDENTIFICATION</scope>
</reference>
<dbReference type="SMART" id="SM00355">
    <property type="entry name" value="ZnF_C2H2"/>
    <property type="match status" value="3"/>
</dbReference>
<evidence type="ECO:0000256" key="3">
    <source>
        <dbReference type="PROSITE-ProRule" id="PRU00042"/>
    </source>
</evidence>